<dbReference type="RefSeq" id="WP_310423535.1">
    <property type="nucleotide sequence ID" value="NZ_JAVDYC010000001.1"/>
</dbReference>
<evidence type="ECO:0000313" key="2">
    <source>
        <dbReference type="EMBL" id="MDR7326947.1"/>
    </source>
</evidence>
<keyword evidence="1" id="KW-0472">Membrane</keyword>
<accession>A0AAE3ZW32</accession>
<dbReference type="AlphaFoldDB" id="A0AAE3ZW32"/>
<comment type="caution">
    <text evidence="2">The sequence shown here is derived from an EMBL/GenBank/DDBJ whole genome shotgun (WGS) entry which is preliminary data.</text>
</comment>
<dbReference type="EMBL" id="JAVDYC010000001">
    <property type="protein sequence ID" value="MDR7326947.1"/>
    <property type="molecule type" value="Genomic_DNA"/>
</dbReference>
<feature type="transmembrane region" description="Helical" evidence="1">
    <location>
        <begin position="216"/>
        <end position="238"/>
    </location>
</feature>
<evidence type="ECO:0000313" key="3">
    <source>
        <dbReference type="Proteomes" id="UP001183629"/>
    </source>
</evidence>
<feature type="transmembrane region" description="Helical" evidence="1">
    <location>
        <begin position="185"/>
        <end position="210"/>
    </location>
</feature>
<keyword evidence="1" id="KW-1133">Transmembrane helix</keyword>
<keyword evidence="3" id="KW-1185">Reference proteome</keyword>
<keyword evidence="1" id="KW-0812">Transmembrane</keyword>
<gene>
    <name evidence="2" type="ORF">J2S44_007197</name>
</gene>
<reference evidence="2 3" key="1">
    <citation type="submission" date="2023-07" db="EMBL/GenBank/DDBJ databases">
        <title>Sequencing the genomes of 1000 actinobacteria strains.</title>
        <authorList>
            <person name="Klenk H.-P."/>
        </authorList>
    </citation>
    <scope>NUCLEOTIDE SEQUENCE [LARGE SCALE GENOMIC DNA]</scope>
    <source>
        <strain evidence="2 3">DSM 44711</strain>
    </source>
</reference>
<evidence type="ECO:0000256" key="1">
    <source>
        <dbReference type="SAM" id="Phobius"/>
    </source>
</evidence>
<proteinExistence type="predicted"/>
<organism evidence="2 3">
    <name type="scientific">Catenuloplanes niger</name>
    <dbReference type="NCBI Taxonomy" id="587534"/>
    <lineage>
        <taxon>Bacteria</taxon>
        <taxon>Bacillati</taxon>
        <taxon>Actinomycetota</taxon>
        <taxon>Actinomycetes</taxon>
        <taxon>Micromonosporales</taxon>
        <taxon>Micromonosporaceae</taxon>
        <taxon>Catenuloplanes</taxon>
    </lineage>
</organism>
<name>A0AAE3ZW32_9ACTN</name>
<protein>
    <submittedName>
        <fullName evidence="2">Uncharacterized protein</fullName>
    </submittedName>
</protein>
<dbReference type="Proteomes" id="UP001183629">
    <property type="component" value="Unassembled WGS sequence"/>
</dbReference>
<sequence>MMALWANAVYLITPTPESTDAERTALAARVTPVGRRCVVETPRSPVVRVGRNCVVVAEDADDQLVQGLIRLAGVHQVCWATALAHDAALESQLARVRPNDPDLTIDALEQQTNGILGLYHAVQSFRLRYASVEPHLDSTDQIIWRALEEEWQFGRVLDSLDGRLGFLRTLHQQLSSSLQGRRARLLNGLVIAFTFLSIFSILLAAMTFAAMSPLRVGVGTGMALIASLVATLGAYFTYVRLVARS</sequence>